<dbReference type="OrthoDB" id="9006207at2"/>
<dbReference type="GO" id="GO:0016020">
    <property type="term" value="C:membrane"/>
    <property type="evidence" value="ECO:0007669"/>
    <property type="project" value="InterPro"/>
</dbReference>
<keyword evidence="7" id="KW-0472">Membrane</keyword>
<keyword evidence="3" id="KW-0997">Cell inner membrane</keyword>
<keyword evidence="1" id="KW-0813">Transport</keyword>
<accession>A0A238J041</accession>
<evidence type="ECO:0000256" key="2">
    <source>
        <dbReference type="ARBA" id="ARBA00022475"/>
    </source>
</evidence>
<organism evidence="8 9">
    <name type="scientific">Boseongicola aestuarii</name>
    <dbReference type="NCBI Taxonomy" id="1470561"/>
    <lineage>
        <taxon>Bacteria</taxon>
        <taxon>Pseudomonadati</taxon>
        <taxon>Pseudomonadota</taxon>
        <taxon>Alphaproteobacteria</taxon>
        <taxon>Rhodobacterales</taxon>
        <taxon>Paracoccaceae</taxon>
        <taxon>Boseongicola</taxon>
    </lineage>
</organism>
<dbReference type="EMBL" id="FXXQ01000004">
    <property type="protein sequence ID" value="SMX23612.1"/>
    <property type="molecule type" value="Genomic_DNA"/>
</dbReference>
<keyword evidence="4" id="KW-0812">Transmembrane</keyword>
<dbReference type="AlphaFoldDB" id="A0A238J041"/>
<keyword evidence="6" id="KW-1133">Transmembrane helix</keyword>
<evidence type="ECO:0000256" key="4">
    <source>
        <dbReference type="ARBA" id="ARBA00022692"/>
    </source>
</evidence>
<dbReference type="RefSeq" id="WP_093973572.1">
    <property type="nucleotide sequence ID" value="NZ_FXXQ01000004.1"/>
</dbReference>
<evidence type="ECO:0000256" key="6">
    <source>
        <dbReference type="ARBA" id="ARBA00022989"/>
    </source>
</evidence>
<sequence>MTVVTGRPYGVWRDWYFATAKPNVSWSKSLYNGAVFLTFQLPVHG</sequence>
<proteinExistence type="predicted"/>
<gene>
    <name evidence="8" type="primary">alaE</name>
    <name evidence="8" type="ORF">BOA8489_01722</name>
</gene>
<dbReference type="Proteomes" id="UP000201838">
    <property type="component" value="Unassembled WGS sequence"/>
</dbReference>
<dbReference type="Pfam" id="PF06610">
    <property type="entry name" value="AlaE"/>
    <property type="match status" value="1"/>
</dbReference>
<dbReference type="GO" id="GO:0034639">
    <property type="term" value="F:L-amino acid efflux transmembrane transporter activity"/>
    <property type="evidence" value="ECO:0007669"/>
    <property type="project" value="InterPro"/>
</dbReference>
<evidence type="ECO:0000256" key="3">
    <source>
        <dbReference type="ARBA" id="ARBA00022519"/>
    </source>
</evidence>
<evidence type="ECO:0000313" key="8">
    <source>
        <dbReference type="EMBL" id="SMX23612.1"/>
    </source>
</evidence>
<keyword evidence="5" id="KW-0029">Amino-acid transport</keyword>
<protein>
    <submittedName>
        <fullName evidence="8">L-alanine exporter AlaE</fullName>
    </submittedName>
</protein>
<evidence type="ECO:0000256" key="7">
    <source>
        <dbReference type="ARBA" id="ARBA00023136"/>
    </source>
</evidence>
<evidence type="ECO:0000256" key="5">
    <source>
        <dbReference type="ARBA" id="ARBA00022970"/>
    </source>
</evidence>
<name>A0A238J041_9RHOB</name>
<dbReference type="InterPro" id="IPR010574">
    <property type="entry name" value="Ala_export_AlaE"/>
</dbReference>
<evidence type="ECO:0000256" key="1">
    <source>
        <dbReference type="ARBA" id="ARBA00022448"/>
    </source>
</evidence>
<evidence type="ECO:0000313" key="9">
    <source>
        <dbReference type="Proteomes" id="UP000201838"/>
    </source>
</evidence>
<reference evidence="8 9" key="1">
    <citation type="submission" date="2017-05" db="EMBL/GenBank/DDBJ databases">
        <authorList>
            <person name="Song R."/>
            <person name="Chenine A.L."/>
            <person name="Ruprecht R.M."/>
        </authorList>
    </citation>
    <scope>NUCLEOTIDE SEQUENCE [LARGE SCALE GENOMIC DNA]</scope>
    <source>
        <strain evidence="8 9">CECT 8489</strain>
    </source>
</reference>
<keyword evidence="9" id="KW-1185">Reference proteome</keyword>
<keyword evidence="2" id="KW-1003">Cell membrane</keyword>